<dbReference type="PANTHER" id="PTHR23426:SF65">
    <property type="entry name" value="FERREDOXIN-2, MITOCHONDRIAL"/>
    <property type="match status" value="1"/>
</dbReference>
<gene>
    <name evidence="8" type="ORF">GXN76_10830</name>
</gene>
<organism evidence="8 9">
    <name type="scientific">Kroppenstedtia pulmonis</name>
    <dbReference type="NCBI Taxonomy" id="1380685"/>
    <lineage>
        <taxon>Bacteria</taxon>
        <taxon>Bacillati</taxon>
        <taxon>Bacillota</taxon>
        <taxon>Bacilli</taxon>
        <taxon>Bacillales</taxon>
        <taxon>Thermoactinomycetaceae</taxon>
        <taxon>Kroppenstedtia</taxon>
    </lineage>
</organism>
<dbReference type="InterPro" id="IPR001041">
    <property type="entry name" value="2Fe-2S_ferredoxin-type"/>
</dbReference>
<reference evidence="8 9" key="1">
    <citation type="submission" date="2020-01" db="EMBL/GenBank/DDBJ databases">
        <authorList>
            <person name="Gulvik C.A."/>
            <person name="Batra D.G."/>
        </authorList>
    </citation>
    <scope>NUCLEOTIDE SEQUENCE [LARGE SCALE GENOMIC DNA]</scope>
    <source>
        <strain evidence="8 9">W9323</strain>
    </source>
</reference>
<accession>A0A7D4BHY6</accession>
<evidence type="ECO:0000256" key="2">
    <source>
        <dbReference type="ARBA" id="ARBA00022714"/>
    </source>
</evidence>
<evidence type="ECO:0000259" key="7">
    <source>
        <dbReference type="PROSITE" id="PS51085"/>
    </source>
</evidence>
<evidence type="ECO:0000256" key="6">
    <source>
        <dbReference type="ARBA" id="ARBA00034078"/>
    </source>
</evidence>
<proteinExistence type="inferred from homology"/>
<dbReference type="PROSITE" id="PS51085">
    <property type="entry name" value="2FE2S_FER_2"/>
    <property type="match status" value="1"/>
</dbReference>
<dbReference type="PROSITE" id="PS00197">
    <property type="entry name" value="2FE2S_FER_1"/>
    <property type="match status" value="1"/>
</dbReference>
<dbReference type="GO" id="GO:0046872">
    <property type="term" value="F:metal ion binding"/>
    <property type="evidence" value="ECO:0007669"/>
    <property type="project" value="UniProtKB-KW"/>
</dbReference>
<keyword evidence="2" id="KW-0001">2Fe-2S</keyword>
<keyword evidence="5" id="KW-0411">Iron-sulfur</keyword>
<comment type="similarity">
    <text evidence="1">Belongs to the adrenodoxin/putidaredoxin family.</text>
</comment>
<dbReference type="AlphaFoldDB" id="A0A7D4BHY6"/>
<protein>
    <submittedName>
        <fullName evidence="8">(2Fe-2S)-binding protein</fullName>
    </submittedName>
</protein>
<sequence>MPRVEIKVGTKDYTFECDQGENLLFEARARSIPIPFRCTSARCGTCRIEVMEGAEHLNEMGEREALRLGEEGIEKNQRLACQIFVEGDIRVAVPQPKLF</sequence>
<keyword evidence="4" id="KW-0408">Iron</keyword>
<evidence type="ECO:0000256" key="3">
    <source>
        <dbReference type="ARBA" id="ARBA00022723"/>
    </source>
</evidence>
<evidence type="ECO:0000256" key="4">
    <source>
        <dbReference type="ARBA" id="ARBA00023004"/>
    </source>
</evidence>
<evidence type="ECO:0000256" key="5">
    <source>
        <dbReference type="ARBA" id="ARBA00023014"/>
    </source>
</evidence>
<keyword evidence="3" id="KW-0479">Metal-binding</keyword>
<dbReference type="InterPro" id="IPR006058">
    <property type="entry name" value="2Fe2S_fd_BS"/>
</dbReference>
<keyword evidence="9" id="KW-1185">Reference proteome</keyword>
<dbReference type="GO" id="GO:0140647">
    <property type="term" value="P:P450-containing electron transport chain"/>
    <property type="evidence" value="ECO:0007669"/>
    <property type="project" value="InterPro"/>
</dbReference>
<name>A0A7D4BHY6_9BACL</name>
<comment type="cofactor">
    <cofactor evidence="6">
        <name>[2Fe-2S] cluster</name>
        <dbReference type="ChEBI" id="CHEBI:190135"/>
    </cofactor>
</comment>
<evidence type="ECO:0000313" key="9">
    <source>
        <dbReference type="Proteomes" id="UP000503088"/>
    </source>
</evidence>
<dbReference type="KEGG" id="kpul:GXN76_10830"/>
<evidence type="ECO:0000256" key="1">
    <source>
        <dbReference type="ARBA" id="ARBA00010914"/>
    </source>
</evidence>
<dbReference type="InterPro" id="IPR012675">
    <property type="entry name" value="Beta-grasp_dom_sf"/>
</dbReference>
<dbReference type="GO" id="GO:0009055">
    <property type="term" value="F:electron transfer activity"/>
    <property type="evidence" value="ECO:0007669"/>
    <property type="project" value="TreeGrafter"/>
</dbReference>
<feature type="domain" description="2Fe-2S ferredoxin-type" evidence="7">
    <location>
        <begin position="2"/>
        <end position="97"/>
    </location>
</feature>
<dbReference type="EMBL" id="CP048104">
    <property type="protein sequence ID" value="QKG84915.1"/>
    <property type="molecule type" value="Genomic_DNA"/>
</dbReference>
<dbReference type="PANTHER" id="PTHR23426">
    <property type="entry name" value="FERREDOXIN/ADRENODOXIN"/>
    <property type="match status" value="1"/>
</dbReference>
<evidence type="ECO:0000313" key="8">
    <source>
        <dbReference type="EMBL" id="QKG84915.1"/>
    </source>
</evidence>
<dbReference type="Proteomes" id="UP000503088">
    <property type="component" value="Chromosome"/>
</dbReference>
<dbReference type="RefSeq" id="WP_173223070.1">
    <property type="nucleotide sequence ID" value="NZ_CP048104.1"/>
</dbReference>
<dbReference type="Gene3D" id="3.10.20.30">
    <property type="match status" value="1"/>
</dbReference>
<dbReference type="InterPro" id="IPR001055">
    <property type="entry name" value="Adrenodoxin-like"/>
</dbReference>
<dbReference type="InterPro" id="IPR036010">
    <property type="entry name" value="2Fe-2S_ferredoxin-like_sf"/>
</dbReference>
<dbReference type="Pfam" id="PF00111">
    <property type="entry name" value="Fer2"/>
    <property type="match status" value="1"/>
</dbReference>
<dbReference type="SUPFAM" id="SSF54292">
    <property type="entry name" value="2Fe-2S ferredoxin-like"/>
    <property type="match status" value="1"/>
</dbReference>
<dbReference type="GO" id="GO:0051537">
    <property type="term" value="F:2 iron, 2 sulfur cluster binding"/>
    <property type="evidence" value="ECO:0007669"/>
    <property type="project" value="UniProtKB-KW"/>
</dbReference>
<dbReference type="CDD" id="cd00207">
    <property type="entry name" value="fer2"/>
    <property type="match status" value="1"/>
</dbReference>